<dbReference type="PANTHER" id="PTHR32347:SF14">
    <property type="entry name" value="EFFLUX SYSTEM COMPONENT YKNX-RELATED"/>
    <property type="match status" value="1"/>
</dbReference>
<dbReference type="PANTHER" id="PTHR32347">
    <property type="entry name" value="EFFLUX SYSTEM COMPONENT YKNX-RELATED"/>
    <property type="match status" value="1"/>
</dbReference>
<feature type="domain" description="Multidrug resistance protein MdtA-like barrel-sandwich hybrid" evidence="5">
    <location>
        <begin position="68"/>
        <end position="221"/>
    </location>
</feature>
<dbReference type="GO" id="GO:0030313">
    <property type="term" value="C:cell envelope"/>
    <property type="evidence" value="ECO:0007669"/>
    <property type="project" value="UniProtKB-SubCell"/>
</dbReference>
<evidence type="ECO:0000256" key="2">
    <source>
        <dbReference type="ARBA" id="ARBA00009477"/>
    </source>
</evidence>
<evidence type="ECO:0000259" key="6">
    <source>
        <dbReference type="Pfam" id="PF25954"/>
    </source>
</evidence>
<evidence type="ECO:0000313" key="8">
    <source>
        <dbReference type="Proteomes" id="UP000323300"/>
    </source>
</evidence>
<evidence type="ECO:0000256" key="1">
    <source>
        <dbReference type="ARBA" id="ARBA00004196"/>
    </source>
</evidence>
<evidence type="ECO:0000256" key="3">
    <source>
        <dbReference type="ARBA" id="ARBA00023054"/>
    </source>
</evidence>
<dbReference type="Proteomes" id="UP000323300">
    <property type="component" value="Unassembled WGS sequence"/>
</dbReference>
<keyword evidence="4" id="KW-0812">Transmembrane</keyword>
<comment type="similarity">
    <text evidence="2">Belongs to the membrane fusion protein (MFP) (TC 8.A.1) family.</text>
</comment>
<sequence>MDKLGPARGQSLRWRYVLAALLVVAIVAAGYFWFGQSAPKVTYTTAPVESGDLTVEVSATGTLQPLTQVDISSELSGVVRSVAVNENQNVGKGDVLAVLDTTRLSAQIERAEASAKAAEAKVTDTATTLKETEQALTRARQLSNQRLVADQALETATAARDRAASAVAMAEANLAIAAAELKLQQADLEKSTIYAPIDGIVLTRSVDPGQTVASSLQAPVLFVIAADLRKMELKAAIDEADIGGVKPGQTARFTVDAFPDRRFDAKIRDIAFASVTTEGVVTYDARLDVDNAELLLRPGMTATVAVITREADGILTVPSAAFRFQPPVARERSGWSLQNLFMPRMGRGGGQRQQRAAAQDGTRTLYVLENGAPKAVQVKPGSTDGEKVEVLSGLKQGDLVITAATRAE</sequence>
<name>A0A1I3V8P9_9HYPH</name>
<evidence type="ECO:0000313" key="7">
    <source>
        <dbReference type="EMBL" id="SFJ91665.1"/>
    </source>
</evidence>
<reference evidence="7 8" key="1">
    <citation type="submission" date="2016-10" db="EMBL/GenBank/DDBJ databases">
        <authorList>
            <person name="Varghese N."/>
            <person name="Submissions S."/>
        </authorList>
    </citation>
    <scope>NUCLEOTIDE SEQUENCE [LARGE SCALE GENOMIC DNA]</scope>
    <source>
        <strain evidence="7 8">DSM 21822</strain>
    </source>
</reference>
<dbReference type="InterPro" id="IPR006143">
    <property type="entry name" value="RND_pump_MFP"/>
</dbReference>
<protein>
    <submittedName>
        <fullName evidence="7">HlyD family secretion protein</fullName>
    </submittedName>
</protein>
<dbReference type="InterPro" id="IPR050465">
    <property type="entry name" value="UPF0194_transport"/>
</dbReference>
<evidence type="ECO:0000259" key="5">
    <source>
        <dbReference type="Pfam" id="PF25917"/>
    </source>
</evidence>
<dbReference type="EMBL" id="FOSL01000001">
    <property type="protein sequence ID" value="SFJ91665.1"/>
    <property type="molecule type" value="Genomic_DNA"/>
</dbReference>
<dbReference type="InterPro" id="IPR058625">
    <property type="entry name" value="MdtA-like_BSH"/>
</dbReference>
<feature type="domain" description="CusB-like beta-barrel" evidence="6">
    <location>
        <begin position="233"/>
        <end position="307"/>
    </location>
</feature>
<dbReference type="InterPro" id="IPR058792">
    <property type="entry name" value="Beta-barrel_RND_2"/>
</dbReference>
<dbReference type="Pfam" id="PF25954">
    <property type="entry name" value="Beta-barrel_RND_2"/>
    <property type="match status" value="1"/>
</dbReference>
<keyword evidence="4" id="KW-1133">Transmembrane helix</keyword>
<comment type="subcellular location">
    <subcellularLocation>
        <location evidence="1">Cell envelope</location>
    </subcellularLocation>
</comment>
<dbReference type="AlphaFoldDB" id="A0A1I3V8P9"/>
<dbReference type="GO" id="GO:0022857">
    <property type="term" value="F:transmembrane transporter activity"/>
    <property type="evidence" value="ECO:0007669"/>
    <property type="project" value="InterPro"/>
</dbReference>
<dbReference type="Gene3D" id="2.40.420.20">
    <property type="match status" value="1"/>
</dbReference>
<dbReference type="GO" id="GO:0016020">
    <property type="term" value="C:membrane"/>
    <property type="evidence" value="ECO:0007669"/>
    <property type="project" value="InterPro"/>
</dbReference>
<evidence type="ECO:0000256" key="4">
    <source>
        <dbReference type="SAM" id="Phobius"/>
    </source>
</evidence>
<keyword evidence="8" id="KW-1185">Reference proteome</keyword>
<feature type="transmembrane region" description="Helical" evidence="4">
    <location>
        <begin position="12"/>
        <end position="34"/>
    </location>
</feature>
<dbReference type="Gene3D" id="2.40.30.170">
    <property type="match status" value="1"/>
</dbReference>
<dbReference type="SUPFAM" id="SSF111369">
    <property type="entry name" value="HlyD-like secretion proteins"/>
    <property type="match status" value="1"/>
</dbReference>
<keyword evidence="3" id="KW-0175">Coiled coil</keyword>
<keyword evidence="4" id="KW-0472">Membrane</keyword>
<accession>A0A1I3V8P9</accession>
<organism evidence="7 8">
    <name type="scientific">Neomesorhizobium albiziae</name>
    <dbReference type="NCBI Taxonomy" id="335020"/>
    <lineage>
        <taxon>Bacteria</taxon>
        <taxon>Pseudomonadati</taxon>
        <taxon>Pseudomonadota</taxon>
        <taxon>Alphaproteobacteria</taxon>
        <taxon>Hyphomicrobiales</taxon>
        <taxon>Phyllobacteriaceae</taxon>
        <taxon>Neomesorhizobium</taxon>
    </lineage>
</organism>
<gene>
    <name evidence="7" type="ORF">SAMN04488498_101282</name>
</gene>
<dbReference type="Pfam" id="PF25917">
    <property type="entry name" value="BSH_RND"/>
    <property type="match status" value="1"/>
</dbReference>
<dbReference type="Gene3D" id="2.40.50.100">
    <property type="match status" value="2"/>
</dbReference>
<proteinExistence type="inferred from homology"/>
<dbReference type="NCBIfam" id="TIGR01730">
    <property type="entry name" value="RND_mfp"/>
    <property type="match status" value="1"/>
</dbReference>